<evidence type="ECO:0000313" key="5">
    <source>
        <dbReference type="Proteomes" id="UP000286931"/>
    </source>
</evidence>
<reference evidence="4 5" key="1">
    <citation type="submission" date="2018-12" db="EMBL/GenBank/DDBJ databases">
        <title>Draft genome sequence of Embleya hyalina NBRC 13850T.</title>
        <authorList>
            <person name="Komaki H."/>
            <person name="Hosoyama A."/>
            <person name="Kimura A."/>
            <person name="Ichikawa N."/>
            <person name="Tamura T."/>
        </authorList>
    </citation>
    <scope>NUCLEOTIDE SEQUENCE [LARGE SCALE GENOMIC DNA]</scope>
    <source>
        <strain evidence="4 5">NBRC 13850</strain>
    </source>
</reference>
<evidence type="ECO:0000256" key="1">
    <source>
        <dbReference type="SAM" id="MobiDB-lite"/>
    </source>
</evidence>
<dbReference type="PANTHER" id="PTHR33744">
    <property type="entry name" value="CARBOHYDRATE DIACID REGULATOR"/>
    <property type="match status" value="1"/>
</dbReference>
<dbReference type="Pfam" id="PF07905">
    <property type="entry name" value="PucR"/>
    <property type="match status" value="1"/>
</dbReference>
<dbReference type="AlphaFoldDB" id="A0A401YU58"/>
<dbReference type="Proteomes" id="UP000286931">
    <property type="component" value="Unassembled WGS sequence"/>
</dbReference>
<comment type="caution">
    <text evidence="4">The sequence shown here is derived from an EMBL/GenBank/DDBJ whole genome shotgun (WGS) entry which is preliminary data.</text>
</comment>
<dbReference type="Gene3D" id="1.10.10.2840">
    <property type="entry name" value="PucR C-terminal helix-turn-helix domain"/>
    <property type="match status" value="1"/>
</dbReference>
<dbReference type="Pfam" id="PF13556">
    <property type="entry name" value="HTH_30"/>
    <property type="match status" value="1"/>
</dbReference>
<feature type="domain" description="Purine catabolism PurC-like" evidence="2">
    <location>
        <begin position="14"/>
        <end position="133"/>
    </location>
</feature>
<dbReference type="PANTHER" id="PTHR33744:SF17">
    <property type="entry name" value="CONSERVED PROTEIN"/>
    <property type="match status" value="1"/>
</dbReference>
<dbReference type="InterPro" id="IPR025736">
    <property type="entry name" value="PucR_C-HTH_dom"/>
</dbReference>
<protein>
    <recommendedName>
        <fullName evidence="6">PucR family transcriptional regulator</fullName>
    </recommendedName>
</protein>
<accession>A0A401YU58</accession>
<evidence type="ECO:0008006" key="6">
    <source>
        <dbReference type="Google" id="ProtNLM"/>
    </source>
</evidence>
<dbReference type="EMBL" id="BIFH01000026">
    <property type="protein sequence ID" value="GCD98116.1"/>
    <property type="molecule type" value="Genomic_DNA"/>
</dbReference>
<dbReference type="InterPro" id="IPR051448">
    <property type="entry name" value="CdaR-like_regulators"/>
</dbReference>
<dbReference type="InterPro" id="IPR012914">
    <property type="entry name" value="PucR_dom"/>
</dbReference>
<feature type="domain" description="PucR C-terminal helix-turn-helix" evidence="3">
    <location>
        <begin position="614"/>
        <end position="671"/>
    </location>
</feature>
<gene>
    <name evidence="4" type="ORF">EHYA_05816</name>
</gene>
<evidence type="ECO:0000259" key="2">
    <source>
        <dbReference type="Pfam" id="PF07905"/>
    </source>
</evidence>
<feature type="compositionally biased region" description="Low complexity" evidence="1">
    <location>
        <begin position="200"/>
        <end position="211"/>
    </location>
</feature>
<proteinExistence type="predicted"/>
<sequence length="676" mass="68012">MDDGLGGTAVRVDDLLGMPELRLALLAGTGRLGREVRRVSAYDPTAPGRGLAGGELVVAGEVPASPAESARLVRALTTNGAAALVLSPRAPVAEPGPDDVPYPLVEACVRAGLPLFLAPHSIPAVRVAEVVAHRMAREADPTAERSPSRQTRLLTALTNGADTRALLTLLATELDTHCHVITPAGRLLASATPTPEGTTAERGGPAEADGAAGPGGRAARGEADGAAAGRGVGAERPSRSSEEPGPGGPARVTPSARPPRGASAGADGIVARLGGAGPRTSAGPRETTGSREVVGAGGAVGAGAALGAGAAPGAGTAPGAHVANRFGVVARPEAAALGEGPPGGRCSGGPGPGRGEVARVMARTGGRLPVLVGGDTVFAVGRGAGLVGYLVCGGDRRTDEALARVADLFVLGDARRAERAAVERSYAWELVDLVESNAAPDTIRARLAAAGLPPDAAPIVCSAAGHGADAATGRLVTDLIEHALDEEPTARWVVAVGKAEVVVFASAGTGPGGATRVARALERAADWWEPLLGPERLAIGIAGTSPTWGTALAEARGARDLAWTRPGRLTVAEGPEIDAYPALLTAVPPPVRAAFAERVLGGLRAYDAEHGTDLIDTLAAFLAANGAWQRCAGTLGVHVSALHQRMGRVRDLTGRDLFSARDRVDLLLALETDPTG</sequence>
<evidence type="ECO:0000313" key="4">
    <source>
        <dbReference type="EMBL" id="GCD98116.1"/>
    </source>
</evidence>
<keyword evidence="5" id="KW-1185">Reference proteome</keyword>
<evidence type="ECO:0000259" key="3">
    <source>
        <dbReference type="Pfam" id="PF13556"/>
    </source>
</evidence>
<name>A0A401YU58_9ACTN</name>
<feature type="region of interest" description="Disordered" evidence="1">
    <location>
        <begin position="189"/>
        <end position="292"/>
    </location>
</feature>
<dbReference type="InterPro" id="IPR042070">
    <property type="entry name" value="PucR_C-HTH_sf"/>
</dbReference>
<organism evidence="4 5">
    <name type="scientific">Embleya hyalina</name>
    <dbReference type="NCBI Taxonomy" id="516124"/>
    <lineage>
        <taxon>Bacteria</taxon>
        <taxon>Bacillati</taxon>
        <taxon>Actinomycetota</taxon>
        <taxon>Actinomycetes</taxon>
        <taxon>Kitasatosporales</taxon>
        <taxon>Streptomycetaceae</taxon>
        <taxon>Embleya</taxon>
    </lineage>
</organism>